<comment type="caution">
    <text evidence="1">The sequence shown here is derived from an EMBL/GenBank/DDBJ whole genome shotgun (WGS) entry which is preliminary data.</text>
</comment>
<dbReference type="EMBL" id="JAAALK010000282">
    <property type="protein sequence ID" value="KAG8078040.1"/>
    <property type="molecule type" value="Genomic_DNA"/>
</dbReference>
<organism evidence="1 2">
    <name type="scientific">Zizania palustris</name>
    <name type="common">Northern wild rice</name>
    <dbReference type="NCBI Taxonomy" id="103762"/>
    <lineage>
        <taxon>Eukaryota</taxon>
        <taxon>Viridiplantae</taxon>
        <taxon>Streptophyta</taxon>
        <taxon>Embryophyta</taxon>
        <taxon>Tracheophyta</taxon>
        <taxon>Spermatophyta</taxon>
        <taxon>Magnoliopsida</taxon>
        <taxon>Liliopsida</taxon>
        <taxon>Poales</taxon>
        <taxon>Poaceae</taxon>
        <taxon>BOP clade</taxon>
        <taxon>Oryzoideae</taxon>
        <taxon>Oryzeae</taxon>
        <taxon>Zizaniinae</taxon>
        <taxon>Zizania</taxon>
    </lineage>
</organism>
<name>A0A8J5T8E8_ZIZPA</name>
<gene>
    <name evidence="1" type="ORF">GUJ93_ZPchr0007g4655</name>
</gene>
<sequence length="182" mass="19413">MAGKGGKALLAARTMAAKSAEKDNGEKPAISRSSHASLQSLAAWMLYPPSVGGGLSSVRSPLFFVAEGLDSAQSLASLSFVAKKVEIPLLHEEDIFSFHWTEDCNLNIPSTSLYLLWFVFCSGSYLRIVGSISLLASLLLPAFSLILLSCLLKGQPSSAQPVVKKLFKGKNKNVDDSAPNDP</sequence>
<protein>
    <submittedName>
        <fullName evidence="1">Uncharacterized protein</fullName>
    </submittedName>
</protein>
<dbReference type="AlphaFoldDB" id="A0A8J5T8E8"/>
<evidence type="ECO:0000313" key="1">
    <source>
        <dbReference type="EMBL" id="KAG8078040.1"/>
    </source>
</evidence>
<dbReference type="Proteomes" id="UP000729402">
    <property type="component" value="Unassembled WGS sequence"/>
</dbReference>
<keyword evidence="2" id="KW-1185">Reference proteome</keyword>
<evidence type="ECO:0000313" key="2">
    <source>
        <dbReference type="Proteomes" id="UP000729402"/>
    </source>
</evidence>
<reference evidence="1" key="1">
    <citation type="journal article" date="2021" name="bioRxiv">
        <title>Whole Genome Assembly and Annotation of Northern Wild Rice, Zizania palustris L., Supports a Whole Genome Duplication in the Zizania Genus.</title>
        <authorList>
            <person name="Haas M."/>
            <person name="Kono T."/>
            <person name="Macchietto M."/>
            <person name="Millas R."/>
            <person name="McGilp L."/>
            <person name="Shao M."/>
            <person name="Duquette J."/>
            <person name="Hirsch C.N."/>
            <person name="Kimball J."/>
        </authorList>
    </citation>
    <scope>NUCLEOTIDE SEQUENCE</scope>
    <source>
        <tissue evidence="1">Fresh leaf tissue</tissue>
    </source>
</reference>
<accession>A0A8J5T8E8</accession>
<proteinExistence type="predicted"/>
<reference evidence="1" key="2">
    <citation type="submission" date="2021-02" db="EMBL/GenBank/DDBJ databases">
        <authorList>
            <person name="Kimball J.A."/>
            <person name="Haas M.W."/>
            <person name="Macchietto M."/>
            <person name="Kono T."/>
            <person name="Duquette J."/>
            <person name="Shao M."/>
        </authorList>
    </citation>
    <scope>NUCLEOTIDE SEQUENCE</scope>
    <source>
        <tissue evidence="1">Fresh leaf tissue</tissue>
    </source>
</reference>